<name>A0A9P0FN16_BRAAE</name>
<organism evidence="3 4">
    <name type="scientific">Brassicogethes aeneus</name>
    <name type="common">Rape pollen beetle</name>
    <name type="synonym">Meligethes aeneus</name>
    <dbReference type="NCBI Taxonomy" id="1431903"/>
    <lineage>
        <taxon>Eukaryota</taxon>
        <taxon>Metazoa</taxon>
        <taxon>Ecdysozoa</taxon>
        <taxon>Arthropoda</taxon>
        <taxon>Hexapoda</taxon>
        <taxon>Insecta</taxon>
        <taxon>Pterygota</taxon>
        <taxon>Neoptera</taxon>
        <taxon>Endopterygota</taxon>
        <taxon>Coleoptera</taxon>
        <taxon>Polyphaga</taxon>
        <taxon>Cucujiformia</taxon>
        <taxon>Nitidulidae</taxon>
        <taxon>Meligethinae</taxon>
        <taxon>Brassicogethes</taxon>
    </lineage>
</organism>
<dbReference type="PANTHER" id="PTHR21678">
    <property type="entry name" value="GROWTH INHIBITION AND DIFFERENTIATION RELATED PROTEIN 88"/>
    <property type="match status" value="1"/>
</dbReference>
<feature type="compositionally biased region" description="Basic and acidic residues" evidence="2">
    <location>
        <begin position="127"/>
        <end position="137"/>
    </location>
</feature>
<dbReference type="PANTHER" id="PTHR21678:SF0">
    <property type="entry name" value="C3H1-TYPE DOMAIN-CONTAINING PROTEIN"/>
    <property type="match status" value="1"/>
</dbReference>
<evidence type="ECO:0000313" key="4">
    <source>
        <dbReference type="Proteomes" id="UP001154078"/>
    </source>
</evidence>
<proteinExistence type="predicted"/>
<evidence type="ECO:0000313" key="3">
    <source>
        <dbReference type="EMBL" id="CAH0562226.1"/>
    </source>
</evidence>
<feature type="region of interest" description="Disordered" evidence="2">
    <location>
        <begin position="584"/>
        <end position="622"/>
    </location>
</feature>
<evidence type="ECO:0000256" key="2">
    <source>
        <dbReference type="SAM" id="MobiDB-lite"/>
    </source>
</evidence>
<feature type="coiled-coil region" evidence="1">
    <location>
        <begin position="370"/>
        <end position="404"/>
    </location>
</feature>
<sequence>MNNPATDEIVNYLSTKFNKIFCDRDFVCCVAEDFQFILNNKNKCCVLLFPILGPIYQKAVRYQAKIFDLAVFGVNSGKHKSIAVCHKHYLVKKVVEEVMEETCSINSRRKRPERQLYVPPAQRGSRLPREAKDESPPKSKSKLKKSKSEEIIKFERIIPLKCLLYLIGTKPVFINWKYHTFLHSDCVFYGLHKVKQNKWTIPIYQKEYKEIFLDILHNNTLVWQPTIGIANSYHNPCANSLTYPIINIHPESIEETTIFDRTPIWAHSYDTNCLEDYIECCFYKVLCNANKISDQHLLDLSVFKLPHFMIIRDKTDEYMFTCKEDHNIDKCYELKRIEFLKSKTNDTKNNNIETTRVLEISKVKNNDMIKNDINSNREKMLKKKDEHDQEKEIMRKTKENINRKSKPIIKYVGDSNDTLKIGKDDENVNNWEDLFDDKGQLQDELFTEIVQKVGNDVTIVKATEDYSAYTTKPIEEFEHVVELFNFPPTLETHDIIQIFSDINSDAMYIKWVDDTHALLVLGSLSQAQRAVEVDNPLIKARPMSAASGASLSVAYKSDLKPAMKRPQTNLQTARRLITTHLGAKTRVSKEQSAKEREDLKTAREMKRLAKKNEKDAWDGFCK</sequence>
<reference evidence="3" key="1">
    <citation type="submission" date="2021-12" db="EMBL/GenBank/DDBJ databases">
        <authorList>
            <person name="King R."/>
        </authorList>
    </citation>
    <scope>NUCLEOTIDE SEQUENCE</scope>
</reference>
<dbReference type="InterPro" id="IPR012677">
    <property type="entry name" value="Nucleotide-bd_a/b_plait_sf"/>
</dbReference>
<evidence type="ECO:0000256" key="1">
    <source>
        <dbReference type="SAM" id="Coils"/>
    </source>
</evidence>
<protein>
    <submittedName>
        <fullName evidence="3">Uncharacterized protein</fullName>
    </submittedName>
</protein>
<keyword evidence="4" id="KW-1185">Reference proteome</keyword>
<feature type="region of interest" description="Disordered" evidence="2">
    <location>
        <begin position="121"/>
        <end position="144"/>
    </location>
</feature>
<dbReference type="EMBL" id="OV121139">
    <property type="protein sequence ID" value="CAH0562226.1"/>
    <property type="molecule type" value="Genomic_DNA"/>
</dbReference>
<keyword evidence="1" id="KW-0175">Coiled coil</keyword>
<dbReference type="AlphaFoldDB" id="A0A9P0FN16"/>
<gene>
    <name evidence="3" type="ORF">MELIAE_LOCUS11412</name>
</gene>
<dbReference type="Gene3D" id="3.30.70.330">
    <property type="match status" value="1"/>
</dbReference>
<dbReference type="InterPro" id="IPR039884">
    <property type="entry name" value="R3HC1/R3HCL"/>
</dbReference>
<dbReference type="OrthoDB" id="5418203at2759"/>
<accession>A0A9P0FN16</accession>
<feature type="compositionally biased region" description="Basic and acidic residues" evidence="2">
    <location>
        <begin position="587"/>
        <end position="622"/>
    </location>
</feature>
<dbReference type="Proteomes" id="UP001154078">
    <property type="component" value="Chromosome 8"/>
</dbReference>